<dbReference type="CDD" id="cd01135">
    <property type="entry name" value="V_A-ATPase_B"/>
    <property type="match status" value="1"/>
</dbReference>
<gene>
    <name evidence="4" type="primary">atpB</name>
    <name evidence="8" type="ORF">NK125_00130</name>
</gene>
<evidence type="ECO:0000256" key="3">
    <source>
        <dbReference type="ARBA" id="ARBA00023065"/>
    </source>
</evidence>
<dbReference type="Gene3D" id="3.40.50.12240">
    <property type="match status" value="1"/>
</dbReference>
<evidence type="ECO:0000313" key="8">
    <source>
        <dbReference type="EMBL" id="MCP1100822.1"/>
    </source>
</evidence>
<feature type="domain" description="ATPase F1/V1/A1 complex alpha/beta subunit nucleotide-binding" evidence="5">
    <location>
        <begin position="131"/>
        <end position="350"/>
    </location>
</feature>
<name>A0ABT1E8I9_9FIRM</name>
<dbReference type="InterPro" id="IPR004100">
    <property type="entry name" value="ATPase_F1/V1/A1_a/bsu_N"/>
</dbReference>
<evidence type="ECO:0000256" key="4">
    <source>
        <dbReference type="HAMAP-Rule" id="MF_00310"/>
    </source>
</evidence>
<dbReference type="HAMAP" id="MF_00310">
    <property type="entry name" value="ATP_synth_B_arch"/>
    <property type="match status" value="1"/>
</dbReference>
<feature type="domain" description="ATP synthase A/B type C-terminal" evidence="7">
    <location>
        <begin position="355"/>
        <end position="455"/>
    </location>
</feature>
<keyword evidence="2 4" id="KW-0813">Transport</keyword>
<dbReference type="CDD" id="cd18112">
    <property type="entry name" value="ATP-synt_V_A-type_beta_C"/>
    <property type="match status" value="1"/>
</dbReference>
<keyword evidence="4" id="KW-0066">ATP synthesis</keyword>
<reference evidence="8 9" key="1">
    <citation type="journal article" date="2022" name="Genome Biol. Evol.">
        <title>Host diet, physiology and behaviors set the stage for Lachnospiraceae cladogenesis.</title>
        <authorList>
            <person name="Vera-Ponce De Leon A."/>
            <person name="Schneider M."/>
            <person name="Jahnes B.C."/>
            <person name="Sadowski V."/>
            <person name="Camuy-Velez L.A."/>
            <person name="Duan J."/>
            <person name="Sabree Z.L."/>
        </authorList>
    </citation>
    <scope>NUCLEOTIDE SEQUENCE [LARGE SCALE GENOMIC DNA]</scope>
    <source>
        <strain evidence="8 9">PAL113</strain>
    </source>
</reference>
<protein>
    <recommendedName>
        <fullName evidence="4">V-type ATP synthase beta chain</fullName>
    </recommendedName>
    <alternativeName>
        <fullName evidence="4">V-ATPase subunit B</fullName>
    </alternativeName>
</protein>
<dbReference type="InterPro" id="IPR027417">
    <property type="entry name" value="P-loop_NTPase"/>
</dbReference>
<dbReference type="PANTHER" id="PTHR43389">
    <property type="entry name" value="V-TYPE PROTON ATPASE SUBUNIT B"/>
    <property type="match status" value="1"/>
</dbReference>
<dbReference type="Pfam" id="PF00006">
    <property type="entry name" value="ATP-synt_ab"/>
    <property type="match status" value="1"/>
</dbReference>
<keyword evidence="3 4" id="KW-0406">Ion transport</keyword>
<dbReference type="Pfam" id="PF02874">
    <property type="entry name" value="ATP-synt_ab_N"/>
    <property type="match status" value="1"/>
</dbReference>
<comment type="function">
    <text evidence="4">Produces ATP from ADP in the presence of a proton gradient across the membrane. The V-type beta chain is a regulatory subunit.</text>
</comment>
<evidence type="ECO:0000313" key="9">
    <source>
        <dbReference type="Proteomes" id="UP001523566"/>
    </source>
</evidence>
<dbReference type="InterPro" id="IPR055190">
    <property type="entry name" value="ATP-synt_VA_C"/>
</dbReference>
<dbReference type="InterPro" id="IPR022879">
    <property type="entry name" value="V-ATPase_su_B/beta"/>
</dbReference>
<evidence type="ECO:0000259" key="6">
    <source>
        <dbReference type="Pfam" id="PF02874"/>
    </source>
</evidence>
<dbReference type="SUPFAM" id="SSF52540">
    <property type="entry name" value="P-loop containing nucleoside triphosphate hydrolases"/>
    <property type="match status" value="1"/>
</dbReference>
<evidence type="ECO:0000259" key="5">
    <source>
        <dbReference type="Pfam" id="PF00006"/>
    </source>
</evidence>
<dbReference type="PANTHER" id="PTHR43389:SF4">
    <property type="entry name" value="V-TYPE PROTON ATPASE SUBUNIT B"/>
    <property type="match status" value="1"/>
</dbReference>
<dbReference type="Pfam" id="PF22919">
    <property type="entry name" value="ATP-synt_VA_C"/>
    <property type="match status" value="1"/>
</dbReference>
<proteinExistence type="inferred from homology"/>
<keyword evidence="4" id="KW-0375">Hydrogen ion transport</keyword>
<evidence type="ECO:0000259" key="7">
    <source>
        <dbReference type="Pfam" id="PF22919"/>
    </source>
</evidence>
<dbReference type="RefSeq" id="WP_262064611.1">
    <property type="nucleotide sequence ID" value="NZ_JAMXOD010000001.1"/>
</dbReference>
<dbReference type="NCBIfam" id="NF003235">
    <property type="entry name" value="PRK04196.1"/>
    <property type="match status" value="1"/>
</dbReference>
<dbReference type="InterPro" id="IPR000194">
    <property type="entry name" value="ATPase_F1/V1/A1_a/bsu_nucl-bd"/>
</dbReference>
<dbReference type="CDD" id="cd18118">
    <property type="entry name" value="ATP-synt_V_A-type_beta_N"/>
    <property type="match status" value="1"/>
</dbReference>
<evidence type="ECO:0000256" key="2">
    <source>
        <dbReference type="ARBA" id="ARBA00022448"/>
    </source>
</evidence>
<feature type="domain" description="ATPase F1/V1/A1 complex alpha/beta subunit N-terminal" evidence="6">
    <location>
        <begin position="9"/>
        <end position="64"/>
    </location>
</feature>
<comment type="caution">
    <text evidence="8">The sequence shown here is derived from an EMBL/GenBank/DDBJ whole genome shotgun (WGS) entry which is preliminary data.</text>
</comment>
<accession>A0ABT1E8I9</accession>
<dbReference type="EMBL" id="JAMZFW010000001">
    <property type="protein sequence ID" value="MCP1100822.1"/>
    <property type="molecule type" value="Genomic_DNA"/>
</dbReference>
<dbReference type="Proteomes" id="UP001523566">
    <property type="component" value="Unassembled WGS sequence"/>
</dbReference>
<evidence type="ECO:0000256" key="1">
    <source>
        <dbReference type="ARBA" id="ARBA00008936"/>
    </source>
</evidence>
<comment type="similarity">
    <text evidence="1 4">Belongs to the ATPase alpha/beta chains family.</text>
</comment>
<keyword evidence="9" id="KW-1185">Reference proteome</keyword>
<sequence>MAIEYLGLSNINGPLVVLEGLQDAFFDEIVEFLVDDTTRKMGRIIELYEDKAIIQVFEGTENMSLENTHTRLSGHTMEVCVSPDMLGRTFNGVGKPIDGLGPVVSEDFRDVNGLPLNPVKREYPRNYINTGISAIDGLTTLIRGQKLPIFSGNGLPHDQLAAQIVKQASLGSNSDEEFAIVFGAMGVKHDVAEFFQKTFDESGVSDHVCMFLNLANDPVVERLITPRVALTVAEYLAFECNMHILVILTDMTSFCEALREVSSSKGEIPSRKGYPGYLYSELATIYERAGIIEDASGSVTQLPILTMPNDDITHPIPDLTGYITEGQVVLDRNLNGQSIYPPISILPSLSRLMKDGIGKGYTREDHQDLANQLFSSYAKVGEARNLASVIGEDELSPIDKKYLEFGKEFEKHYIGQGPTENRKVEETLDLGWKLLSLLPKEELDRIDTKIIDKYYHNSPDEVPEI</sequence>
<organism evidence="8 9">
    <name type="scientific">Aequitasia blattaphilus</name>
    <dbReference type="NCBI Taxonomy" id="2949332"/>
    <lineage>
        <taxon>Bacteria</taxon>
        <taxon>Bacillati</taxon>
        <taxon>Bacillota</taxon>
        <taxon>Clostridia</taxon>
        <taxon>Lachnospirales</taxon>
        <taxon>Lachnospiraceae</taxon>
        <taxon>Aequitasia</taxon>
    </lineage>
</organism>